<proteinExistence type="predicted"/>
<sequence length="323" mass="33159">MAGLFGGGSSKTTSKMTRPDYIQSYIDQLVNQVNNTSSGDYVYRENVGLNQNQQEALNNLSQSGALGALSSQYMDAAQSGLGYLDNTYSGYNNLANSGQITGEQIGALAGQLYDDEAVQAAIAANNEQTQQSLARNALPQISQQFAGQQGSGARMAKSFAQGDALNQMQNTATNITNSAYDSALTQAQNILSGNRQTQASALGGLSNIGSNLANLGNQAGQLSQQQMMNQWNAGLQQQQQQQSDLNNAYENAQNAANWGWQDINNQLGAAGVLNGALGTTTTTKTSGGSGGFLGGAASGAAAGSAFGPWGALAGGVIGGLASS</sequence>
<reference evidence="1 2" key="1">
    <citation type="submission" date="2023-05" db="EMBL/GenBank/DDBJ databases">
        <title>Complete genome sequence of three non-O157 smooth Escherichia coli infecting phages.</title>
        <authorList>
            <person name="Pas C."/>
            <person name="Briers Y."/>
            <person name="Fieseler L."/>
        </authorList>
    </citation>
    <scope>NUCLEOTIDE SEQUENCE [LARGE SCALE GENOMIC DNA]</scope>
</reference>
<evidence type="ECO:0000313" key="2">
    <source>
        <dbReference type="Proteomes" id="UP001182149"/>
    </source>
</evidence>
<accession>A0AA51VHN3</accession>
<dbReference type="EMBL" id="OQ921332">
    <property type="protein sequence ID" value="WMX18935.1"/>
    <property type="molecule type" value="Genomic_DNA"/>
</dbReference>
<name>A0AA51VHN3_9CAUD</name>
<evidence type="ECO:0000313" key="1">
    <source>
        <dbReference type="EMBL" id="WMX18935.1"/>
    </source>
</evidence>
<evidence type="ECO:0008006" key="3">
    <source>
        <dbReference type="Google" id="ProtNLM"/>
    </source>
</evidence>
<protein>
    <recommendedName>
        <fullName evidence="3">DNA injection protein</fullName>
    </recommendedName>
</protein>
<dbReference type="Proteomes" id="UP001182149">
    <property type="component" value="Segment"/>
</dbReference>
<organism evidence="1 2">
    <name type="scientific">Escherichia phage vB_EcoP_PAS59</name>
    <dbReference type="NCBI Taxonomy" id="3053873"/>
    <lineage>
        <taxon>Viruses</taxon>
        <taxon>Duplodnaviria</taxon>
        <taxon>Heunggongvirae</taxon>
        <taxon>Uroviricota</taxon>
        <taxon>Caudoviricetes</taxon>
        <taxon>Mktvariviridae</taxon>
        <taxon>Gordonclarkvirinae</taxon>
        <taxon>Suseptimavirus</taxon>
        <taxon>Suseptimavirus PAS59</taxon>
    </lineage>
</organism>
<keyword evidence="2" id="KW-1185">Reference proteome</keyword>